<reference evidence="17" key="1">
    <citation type="submission" date="2018-09" db="EMBL/GenBank/DDBJ databases">
        <authorList>
            <person name="Livingstone P.G."/>
            <person name="Whitworth D.E."/>
        </authorList>
    </citation>
    <scope>NUCLEOTIDE SEQUENCE [LARGE SCALE GENOMIC DNA]</scope>
    <source>
        <strain evidence="17">AB050A</strain>
    </source>
</reference>
<dbReference type="GO" id="GO:0000719">
    <property type="term" value="P:photoreactive repair"/>
    <property type="evidence" value="ECO:0007669"/>
    <property type="project" value="TreeGrafter"/>
</dbReference>
<keyword evidence="10" id="KW-0234">DNA repair</keyword>
<evidence type="ECO:0000259" key="15">
    <source>
        <dbReference type="PROSITE" id="PS51645"/>
    </source>
</evidence>
<comment type="cofactor">
    <cofactor evidence="1">
        <name>(6R)-5,10-methylene-5,6,7,8-tetrahydrofolate</name>
        <dbReference type="ChEBI" id="CHEBI:15636"/>
    </cofactor>
</comment>
<evidence type="ECO:0000256" key="3">
    <source>
        <dbReference type="ARBA" id="ARBA00006409"/>
    </source>
</evidence>
<dbReference type="InterPro" id="IPR052219">
    <property type="entry name" value="Photolyase_Class-2"/>
</dbReference>
<proteinExistence type="inferred from homology"/>
<dbReference type="Pfam" id="PF00875">
    <property type="entry name" value="DNA_photolyase"/>
    <property type="match status" value="1"/>
</dbReference>
<dbReference type="InterPro" id="IPR006050">
    <property type="entry name" value="DNA_photolyase_N"/>
</dbReference>
<dbReference type="AlphaFoldDB" id="A0A3A8Q7S5"/>
<keyword evidence="7" id="KW-0227">DNA damage</keyword>
<evidence type="ECO:0000256" key="10">
    <source>
        <dbReference type="ARBA" id="ARBA00023204"/>
    </source>
</evidence>
<dbReference type="SUPFAM" id="SSF52425">
    <property type="entry name" value="Cryptochrome/photolyase, N-terminal domain"/>
    <property type="match status" value="1"/>
</dbReference>
<dbReference type="EMBL" id="RAWK01000108">
    <property type="protein sequence ID" value="RKH64208.1"/>
    <property type="molecule type" value="Genomic_DNA"/>
</dbReference>
<dbReference type="Gene3D" id="1.25.40.80">
    <property type="match status" value="1"/>
</dbReference>
<dbReference type="GO" id="GO:0003904">
    <property type="term" value="F:deoxyribodipyrimidine photo-lyase activity"/>
    <property type="evidence" value="ECO:0007669"/>
    <property type="project" value="UniProtKB-EC"/>
</dbReference>
<evidence type="ECO:0000313" key="16">
    <source>
        <dbReference type="EMBL" id="RKH64208.1"/>
    </source>
</evidence>
<keyword evidence="11 16" id="KW-0456">Lyase</keyword>
<feature type="region of interest" description="Disordered" evidence="14">
    <location>
        <begin position="466"/>
        <end position="493"/>
    </location>
</feature>
<dbReference type="FunFam" id="1.10.579.10:FF:000002">
    <property type="entry name" value="Deoxyribodipyrimidine photolyase"/>
    <property type="match status" value="1"/>
</dbReference>
<dbReference type="InterPro" id="IPR036155">
    <property type="entry name" value="Crypto/Photolyase_N_sf"/>
</dbReference>
<dbReference type="Gene3D" id="3.40.50.620">
    <property type="entry name" value="HUPs"/>
    <property type="match status" value="1"/>
</dbReference>
<dbReference type="GO" id="GO:0003677">
    <property type="term" value="F:DNA binding"/>
    <property type="evidence" value="ECO:0007669"/>
    <property type="project" value="UniProtKB-KW"/>
</dbReference>
<dbReference type="PANTHER" id="PTHR10211">
    <property type="entry name" value="DEOXYRIBODIPYRIMIDINE PHOTOLYASE"/>
    <property type="match status" value="1"/>
</dbReference>
<dbReference type="Gene3D" id="1.10.579.10">
    <property type="entry name" value="DNA Cyclobutane Dipyrimidine Photolyase, subunit A, domain 3"/>
    <property type="match status" value="1"/>
</dbReference>
<evidence type="ECO:0000256" key="11">
    <source>
        <dbReference type="ARBA" id="ARBA00023239"/>
    </source>
</evidence>
<dbReference type="InterPro" id="IPR036134">
    <property type="entry name" value="Crypto/Photolyase_FAD-like_sf"/>
</dbReference>
<keyword evidence="8" id="KW-0274">FAD</keyword>
<comment type="catalytic activity">
    <reaction evidence="13">
        <text>cyclobutadipyrimidine (in DNA) = 2 pyrimidine residues (in DNA).</text>
        <dbReference type="EC" id="4.1.99.3"/>
    </reaction>
</comment>
<dbReference type="PANTHER" id="PTHR10211:SF0">
    <property type="entry name" value="DEOXYRIBODIPYRIMIDINE PHOTO-LYASE"/>
    <property type="match status" value="1"/>
</dbReference>
<evidence type="ECO:0000256" key="7">
    <source>
        <dbReference type="ARBA" id="ARBA00022763"/>
    </source>
</evidence>
<evidence type="ECO:0000256" key="1">
    <source>
        <dbReference type="ARBA" id="ARBA00001932"/>
    </source>
</evidence>
<dbReference type="EC" id="4.1.99.3" evidence="4"/>
<evidence type="ECO:0000256" key="9">
    <source>
        <dbReference type="ARBA" id="ARBA00023125"/>
    </source>
</evidence>
<keyword evidence="17" id="KW-1185">Reference proteome</keyword>
<evidence type="ECO:0000256" key="6">
    <source>
        <dbReference type="ARBA" id="ARBA00022630"/>
    </source>
</evidence>
<evidence type="ECO:0000256" key="8">
    <source>
        <dbReference type="ARBA" id="ARBA00022827"/>
    </source>
</evidence>
<evidence type="ECO:0000256" key="2">
    <source>
        <dbReference type="ARBA" id="ARBA00001974"/>
    </source>
</evidence>
<accession>A0A3A8Q7S5</accession>
<evidence type="ECO:0000256" key="12">
    <source>
        <dbReference type="ARBA" id="ARBA00031671"/>
    </source>
</evidence>
<keyword evidence="9" id="KW-0238">DNA-binding</keyword>
<evidence type="ECO:0000313" key="17">
    <source>
        <dbReference type="Proteomes" id="UP000267003"/>
    </source>
</evidence>
<comment type="similarity">
    <text evidence="3">Belongs to the DNA photolyase class-2 family.</text>
</comment>
<evidence type="ECO:0000256" key="14">
    <source>
        <dbReference type="SAM" id="MobiDB-lite"/>
    </source>
</evidence>
<dbReference type="OrthoDB" id="9772484at2"/>
<comment type="cofactor">
    <cofactor evidence="2">
        <name>FAD</name>
        <dbReference type="ChEBI" id="CHEBI:57692"/>
    </cofactor>
</comment>
<evidence type="ECO:0000256" key="13">
    <source>
        <dbReference type="ARBA" id="ARBA00033999"/>
    </source>
</evidence>
<evidence type="ECO:0000256" key="4">
    <source>
        <dbReference type="ARBA" id="ARBA00013149"/>
    </source>
</evidence>
<protein>
    <recommendedName>
        <fullName evidence="5">Deoxyribodipyrimidine photo-lyase</fullName>
        <ecNumber evidence="4">4.1.99.3</ecNumber>
    </recommendedName>
    <alternativeName>
        <fullName evidence="12">DNA photolyase</fullName>
    </alternativeName>
</protein>
<organism evidence="16 17">
    <name type="scientific">Corallococcus aberystwythensis</name>
    <dbReference type="NCBI Taxonomy" id="2316722"/>
    <lineage>
        <taxon>Bacteria</taxon>
        <taxon>Pseudomonadati</taxon>
        <taxon>Myxococcota</taxon>
        <taxon>Myxococcia</taxon>
        <taxon>Myxococcales</taxon>
        <taxon>Cystobacterineae</taxon>
        <taxon>Myxococcaceae</taxon>
        <taxon>Corallococcus</taxon>
    </lineage>
</organism>
<evidence type="ECO:0000256" key="5">
    <source>
        <dbReference type="ARBA" id="ARBA00014046"/>
    </source>
</evidence>
<feature type="domain" description="Photolyase/cryptochrome alpha/beta" evidence="15">
    <location>
        <begin position="31"/>
        <end position="163"/>
    </location>
</feature>
<comment type="caution">
    <text evidence="16">The sequence shown here is derived from an EMBL/GenBank/DDBJ whole genome shotgun (WGS) entry which is preliminary data.</text>
</comment>
<dbReference type="RefSeq" id="WP_120556813.1">
    <property type="nucleotide sequence ID" value="NZ_RAWK01000108.1"/>
</dbReference>
<dbReference type="PROSITE" id="PS51645">
    <property type="entry name" value="PHR_CRY_ALPHA_BETA"/>
    <property type="match status" value="1"/>
</dbReference>
<keyword evidence="6" id="KW-0285">Flavoprotein</keyword>
<gene>
    <name evidence="16" type="ORF">D7W81_19010</name>
</gene>
<name>A0A3A8Q7S5_9BACT</name>
<sequence>MPEGISWSELGVDSSRVQVVKEAPFPSGQRDFVLYWCMVNHRWEENHALDAAIALGNHLGLPVVVYQAIRPDHPYASERLHAWALEGMADMAKGCAARGLPYWLELPRTTKEHKPRLASLGKRAAAVVSDLFPTYIIPGHLRGAAKALRVPLFAVDASCVVPMQRIPAAQVGAYALRPKLRKLWPEYLERTLPKRKPRVSGAKLQPDFEPADAVKARAALDTFAVDHSVKPLAERGGRKAGLKALDAFLHERLEGYDTGRNDPGLGQQSNLSPFFHWGNLFPGEAARAAIAAKGKDHPAVQSFVEELLVRRELGFNYCFHTPGPKQLSVDSLPAWARETLSRHRKDPRPHLYSFEDLEQGRTQDALWNASQRELRERGRIHNYLRMLWGKKILEWSPTPEEALSRIARLNDTYAVDGRDPASVSNFMWALGLHDRPFQERPVIGKVRPMSSLRTAEKFDLDPYLERWGTPAGAPEAEEPAPARVGKPRRKAAR</sequence>
<dbReference type="Proteomes" id="UP000267003">
    <property type="component" value="Unassembled WGS sequence"/>
</dbReference>
<dbReference type="SUPFAM" id="SSF48173">
    <property type="entry name" value="Cryptochrome/photolyase FAD-binding domain"/>
    <property type="match status" value="1"/>
</dbReference>
<feature type="compositionally biased region" description="Low complexity" evidence="14">
    <location>
        <begin position="470"/>
        <end position="482"/>
    </location>
</feature>
<dbReference type="InterPro" id="IPR014729">
    <property type="entry name" value="Rossmann-like_a/b/a_fold"/>
</dbReference>